<evidence type="ECO:0000256" key="1">
    <source>
        <dbReference type="ARBA" id="ARBA00001947"/>
    </source>
</evidence>
<dbReference type="PANTHER" id="PTHR30519">
    <property type="entry name" value="5-METHYLTETRAHYDROPTEROYLTRIGLUTAMATE--HOMOCYSTEINE METHYLTRANSFERASE"/>
    <property type="match status" value="1"/>
</dbReference>
<dbReference type="GO" id="GO:0009086">
    <property type="term" value="P:methionine biosynthetic process"/>
    <property type="evidence" value="ECO:0007669"/>
    <property type="project" value="InterPro"/>
</dbReference>
<dbReference type="EMBL" id="KN667266">
    <property type="protein sequence ID" value="KHN07167.1"/>
    <property type="molecule type" value="Genomic_DNA"/>
</dbReference>
<gene>
    <name evidence="5" type="ORF">glysoja_046424</name>
</gene>
<dbReference type="GO" id="GO:0003871">
    <property type="term" value="F:5-methyltetrahydropteroyltriglutamate-homocysteine S-methyltransferase activity"/>
    <property type="evidence" value="ECO:0007669"/>
    <property type="project" value="UniProtKB-EC"/>
</dbReference>
<dbReference type="GO" id="GO:0032259">
    <property type="term" value="P:methylation"/>
    <property type="evidence" value="ECO:0007669"/>
    <property type="project" value="UniProtKB-KW"/>
</dbReference>
<dbReference type="AlphaFoldDB" id="A0A0B2PHZ6"/>
<keyword evidence="5" id="KW-0489">Methyltransferase</keyword>
<name>A0A0B2PHZ6_GLYSO</name>
<dbReference type="Pfam" id="PF01717">
    <property type="entry name" value="Meth_synt_2"/>
    <property type="match status" value="1"/>
</dbReference>
<organism evidence="5">
    <name type="scientific">Glycine soja</name>
    <name type="common">Wild soybean</name>
    <dbReference type="NCBI Taxonomy" id="3848"/>
    <lineage>
        <taxon>Eukaryota</taxon>
        <taxon>Viridiplantae</taxon>
        <taxon>Streptophyta</taxon>
        <taxon>Embryophyta</taxon>
        <taxon>Tracheophyta</taxon>
        <taxon>Spermatophyta</taxon>
        <taxon>Magnoliopsida</taxon>
        <taxon>eudicotyledons</taxon>
        <taxon>Gunneridae</taxon>
        <taxon>Pentapetalae</taxon>
        <taxon>rosids</taxon>
        <taxon>fabids</taxon>
        <taxon>Fabales</taxon>
        <taxon>Fabaceae</taxon>
        <taxon>Papilionoideae</taxon>
        <taxon>50 kb inversion clade</taxon>
        <taxon>NPAAA clade</taxon>
        <taxon>indigoferoid/millettioid clade</taxon>
        <taxon>Phaseoleae</taxon>
        <taxon>Glycine</taxon>
        <taxon>Glycine subgen. Soja</taxon>
    </lineage>
</organism>
<keyword evidence="2" id="KW-0479">Metal-binding</keyword>
<dbReference type="InterPro" id="IPR038071">
    <property type="entry name" value="UROD/MetE-like_sf"/>
</dbReference>
<dbReference type="InterPro" id="IPR002629">
    <property type="entry name" value="Met_Synth_C/arc"/>
</dbReference>
<evidence type="ECO:0000259" key="4">
    <source>
        <dbReference type="Pfam" id="PF01717"/>
    </source>
</evidence>
<accession>A0A0B2PHZ6</accession>
<reference evidence="5" key="1">
    <citation type="submission" date="2014-07" db="EMBL/GenBank/DDBJ databases">
        <title>Identification of a novel salt tolerance gene in wild soybean by whole-genome sequencing.</title>
        <authorList>
            <person name="Lam H.-M."/>
            <person name="Qi X."/>
            <person name="Li M.-W."/>
            <person name="Liu X."/>
            <person name="Xie M."/>
            <person name="Ni M."/>
            <person name="Xu X."/>
        </authorList>
    </citation>
    <scope>NUCLEOTIDE SEQUENCE [LARGE SCALE GENOMIC DNA]</scope>
    <source>
        <tissue evidence="5">Root</tissue>
    </source>
</reference>
<dbReference type="Gene3D" id="3.20.20.210">
    <property type="match status" value="1"/>
</dbReference>
<dbReference type="EC" id="2.1.1.14" evidence="5"/>
<evidence type="ECO:0000256" key="3">
    <source>
        <dbReference type="ARBA" id="ARBA00022833"/>
    </source>
</evidence>
<feature type="non-terminal residue" evidence="5">
    <location>
        <position position="1"/>
    </location>
</feature>
<sequence>VTIENSRSDEKLLSVFHEGVKYGVGIGPGIYDIHSPRIPLTEEIAYKINKMLAMLKNNILWVNPDCGLMTCKHTEVKLALTNMVVVAKLIRNELAK</sequence>
<protein>
    <submittedName>
        <fullName evidence="5">5-methyltetrahydropteroyltriglutamate--homocysteine methyltransferase</fullName>
        <ecNumber evidence="5">2.1.1.14</ecNumber>
    </submittedName>
</protein>
<evidence type="ECO:0000313" key="5">
    <source>
        <dbReference type="EMBL" id="KHN07167.1"/>
    </source>
</evidence>
<comment type="cofactor">
    <cofactor evidence="1">
        <name>Zn(2+)</name>
        <dbReference type="ChEBI" id="CHEBI:29105"/>
    </cofactor>
</comment>
<proteinExistence type="predicted"/>
<keyword evidence="3" id="KW-0862">Zinc</keyword>
<feature type="domain" description="Cobalamin-independent methionine synthase MetE C-terminal/archaeal" evidence="4">
    <location>
        <begin position="1"/>
        <end position="88"/>
    </location>
</feature>
<dbReference type="Proteomes" id="UP000053555">
    <property type="component" value="Unassembled WGS sequence"/>
</dbReference>
<evidence type="ECO:0000256" key="2">
    <source>
        <dbReference type="ARBA" id="ARBA00022723"/>
    </source>
</evidence>
<keyword evidence="5" id="KW-0808">Transferase</keyword>
<dbReference type="SUPFAM" id="SSF51726">
    <property type="entry name" value="UROD/MetE-like"/>
    <property type="match status" value="1"/>
</dbReference>
<dbReference type="GO" id="GO:0008270">
    <property type="term" value="F:zinc ion binding"/>
    <property type="evidence" value="ECO:0007669"/>
    <property type="project" value="InterPro"/>
</dbReference>